<evidence type="ECO:0000256" key="1">
    <source>
        <dbReference type="ARBA" id="ARBA00022801"/>
    </source>
</evidence>
<evidence type="ECO:0000313" key="3">
    <source>
        <dbReference type="EMBL" id="ERM84226.1"/>
    </source>
</evidence>
<accession>U5C5L8</accession>
<evidence type="ECO:0000313" key="4">
    <source>
        <dbReference type="Proteomes" id="UP000016843"/>
    </source>
</evidence>
<dbReference type="AlphaFoldDB" id="U5C5L8"/>
<feature type="domain" description="Serine aminopeptidase S33" evidence="2">
    <location>
        <begin position="90"/>
        <end position="331"/>
    </location>
</feature>
<evidence type="ECO:0000259" key="2">
    <source>
        <dbReference type="Pfam" id="PF12146"/>
    </source>
</evidence>
<dbReference type="InterPro" id="IPR002471">
    <property type="entry name" value="Pept_S9_AS"/>
</dbReference>
<dbReference type="eggNOG" id="COG1073">
    <property type="taxonomic scope" value="Bacteria"/>
</dbReference>
<keyword evidence="4" id="KW-1185">Reference proteome</keyword>
<gene>
    <name evidence="3" type="ORF">P872_15705</name>
</gene>
<dbReference type="GO" id="GO:0006508">
    <property type="term" value="P:proteolysis"/>
    <property type="evidence" value="ECO:0007669"/>
    <property type="project" value="InterPro"/>
</dbReference>
<dbReference type="Pfam" id="PF12146">
    <property type="entry name" value="Hydrolase_4"/>
    <property type="match status" value="1"/>
</dbReference>
<dbReference type="EMBL" id="AWXR01000006">
    <property type="protein sequence ID" value="ERM84226.1"/>
    <property type="molecule type" value="Genomic_DNA"/>
</dbReference>
<dbReference type="InterPro" id="IPR053145">
    <property type="entry name" value="AB_hydrolase_Est10"/>
</dbReference>
<proteinExistence type="predicted"/>
<dbReference type="Proteomes" id="UP000016843">
    <property type="component" value="Unassembled WGS sequence"/>
</dbReference>
<dbReference type="PROSITE" id="PS00708">
    <property type="entry name" value="PRO_ENDOPEP_SER"/>
    <property type="match status" value="1"/>
</dbReference>
<comment type="caution">
    <text evidence="3">The sequence shown here is derived from an EMBL/GenBank/DDBJ whole genome shotgun (WGS) entry which is preliminary data.</text>
</comment>
<dbReference type="PATRIC" id="fig|1123057.7.peg.869"/>
<organism evidence="3 4">
    <name type="scientific">Rhodonellum psychrophilum GCM71 = DSM 17998</name>
    <dbReference type="NCBI Taxonomy" id="1123057"/>
    <lineage>
        <taxon>Bacteria</taxon>
        <taxon>Pseudomonadati</taxon>
        <taxon>Bacteroidota</taxon>
        <taxon>Cytophagia</taxon>
        <taxon>Cytophagales</taxon>
        <taxon>Cytophagaceae</taxon>
        <taxon>Rhodonellum</taxon>
    </lineage>
</organism>
<sequence length="367" mass="40253">MGISFGVLAIGLIVFFSFKTSINRPQEPSKPYPYYTEEVTFENIQAQVTLAGTLTLPSAAGNYPAVILISGSGAQNRDEEISGHKPFLIIADHLTKHGIAVLRYDDRGVAKSTGNFKEATTADFASDVASAVDFLKTRVEVDRDKIGLIGHSEGGLIAPMVASNSKDVSFIVLLAGPGIEINKVLLTQQELISRADGISESDIKEFILPVHKKAFKMISMSTDGRTLKTDLARLIEETYDITPTNLISLNMTREQVVSTQSDKWSSEWFRNFLKYDPATILEKVTCPILALNGEKDLVVTPKENLSGISNALKKGGNTNVTVRELPNLNHLFQNCETGSPAEYAKIEETFSPIALKEMADWILKQVE</sequence>
<dbReference type="Gene3D" id="3.40.50.1820">
    <property type="entry name" value="alpha/beta hydrolase"/>
    <property type="match status" value="1"/>
</dbReference>
<dbReference type="InterPro" id="IPR029058">
    <property type="entry name" value="AB_hydrolase_fold"/>
</dbReference>
<dbReference type="SUPFAM" id="SSF53474">
    <property type="entry name" value="alpha/beta-Hydrolases"/>
    <property type="match status" value="1"/>
</dbReference>
<name>U5C5L8_9BACT</name>
<reference evidence="3 4" key="1">
    <citation type="journal article" date="2013" name="Genome Announc.">
        <title>Draft Genome Sequence of the Psychrophilic and Alkaliphilic Rhodonellum psychrophilum Strain GCM71T.</title>
        <authorList>
            <person name="Hauptmann A.L."/>
            <person name="Glaring M.A."/>
            <person name="Hallin P.F."/>
            <person name="Prieme A."/>
            <person name="Stougaard P."/>
        </authorList>
    </citation>
    <scope>NUCLEOTIDE SEQUENCE [LARGE SCALE GENOMIC DNA]</scope>
    <source>
        <strain evidence="3 4">GCM71</strain>
    </source>
</reference>
<dbReference type="InterPro" id="IPR022742">
    <property type="entry name" value="Hydrolase_4"/>
</dbReference>
<dbReference type="PANTHER" id="PTHR43265">
    <property type="entry name" value="ESTERASE ESTD"/>
    <property type="match status" value="1"/>
</dbReference>
<protein>
    <recommendedName>
        <fullName evidence="2">Serine aminopeptidase S33 domain-containing protein</fullName>
    </recommendedName>
</protein>
<keyword evidence="1" id="KW-0378">Hydrolase</keyword>
<dbReference type="PANTHER" id="PTHR43265:SF1">
    <property type="entry name" value="ESTERASE ESTD"/>
    <property type="match status" value="1"/>
</dbReference>
<dbReference type="GO" id="GO:0052689">
    <property type="term" value="F:carboxylic ester hydrolase activity"/>
    <property type="evidence" value="ECO:0007669"/>
    <property type="project" value="TreeGrafter"/>
</dbReference>
<dbReference type="GO" id="GO:0004252">
    <property type="term" value="F:serine-type endopeptidase activity"/>
    <property type="evidence" value="ECO:0007669"/>
    <property type="project" value="InterPro"/>
</dbReference>